<protein>
    <submittedName>
        <fullName evidence="1">Uncharacterized protein</fullName>
    </submittedName>
</protein>
<sequence>MFTPLPLDDPRWFLLQHAYGDASQESSAPSCWSAKSGFGDFSTMPSIMDCLRSLQANPEPQSDHGVEPWNTLFSSLCHQGTIYSASFAAVPHILEIGLQAAEKGEIDIGFLLLPTLIEQSRLEGGQPETPAEIYETYLASLPCIHELAYAMSADSWNQHQTALVAAAMAVAQGHLQLSKCLLELGDPNVPGRFLEWFFSQ</sequence>
<dbReference type="AlphaFoldDB" id="B9XAB5"/>
<name>B9XAB5_PEDPL</name>
<dbReference type="Proteomes" id="UP000003688">
    <property type="component" value="Unassembled WGS sequence"/>
</dbReference>
<comment type="caution">
    <text evidence="1">The sequence shown here is derived from an EMBL/GenBank/DDBJ whole genome shotgun (WGS) entry which is preliminary data.</text>
</comment>
<dbReference type="OrthoDB" id="796912at2"/>
<gene>
    <name evidence="1" type="ORF">Cflav_PD6091</name>
</gene>
<evidence type="ECO:0000313" key="2">
    <source>
        <dbReference type="Proteomes" id="UP000003688"/>
    </source>
</evidence>
<dbReference type="EMBL" id="ABOX02000001">
    <property type="protein sequence ID" value="EEF63456.1"/>
    <property type="molecule type" value="Genomic_DNA"/>
</dbReference>
<keyword evidence="2" id="KW-1185">Reference proteome</keyword>
<evidence type="ECO:0000313" key="1">
    <source>
        <dbReference type="EMBL" id="EEF63456.1"/>
    </source>
</evidence>
<reference evidence="1 2" key="1">
    <citation type="journal article" date="2011" name="J. Bacteriol.">
        <title>Genome sequence of 'Pedosphaera parvula' Ellin514, an aerobic Verrucomicrobial isolate from pasture soil.</title>
        <authorList>
            <person name="Kant R."/>
            <person name="van Passel M.W."/>
            <person name="Sangwan P."/>
            <person name="Palva A."/>
            <person name="Lucas S."/>
            <person name="Copeland A."/>
            <person name="Lapidus A."/>
            <person name="Glavina Del Rio T."/>
            <person name="Dalin E."/>
            <person name="Tice H."/>
            <person name="Bruce D."/>
            <person name="Goodwin L."/>
            <person name="Pitluck S."/>
            <person name="Chertkov O."/>
            <person name="Larimer F.W."/>
            <person name="Land M.L."/>
            <person name="Hauser L."/>
            <person name="Brettin T.S."/>
            <person name="Detter J.C."/>
            <person name="Han S."/>
            <person name="de Vos W.M."/>
            <person name="Janssen P.H."/>
            <person name="Smidt H."/>
        </authorList>
    </citation>
    <scope>NUCLEOTIDE SEQUENCE [LARGE SCALE GENOMIC DNA]</scope>
    <source>
        <strain evidence="1 2">Ellin514</strain>
    </source>
</reference>
<dbReference type="RefSeq" id="WP_007412763.1">
    <property type="nucleotide sequence ID" value="NZ_ABOX02000001.1"/>
</dbReference>
<organism evidence="1 2">
    <name type="scientific">Pedosphaera parvula (strain Ellin514)</name>
    <dbReference type="NCBI Taxonomy" id="320771"/>
    <lineage>
        <taxon>Bacteria</taxon>
        <taxon>Pseudomonadati</taxon>
        <taxon>Verrucomicrobiota</taxon>
        <taxon>Pedosphaerae</taxon>
        <taxon>Pedosphaerales</taxon>
        <taxon>Pedosphaeraceae</taxon>
        <taxon>Pedosphaera</taxon>
    </lineage>
</organism>
<proteinExistence type="predicted"/>
<accession>B9XAB5</accession>